<evidence type="ECO:0000256" key="6">
    <source>
        <dbReference type="ARBA" id="ARBA00022692"/>
    </source>
</evidence>
<keyword evidence="8 13" id="KW-1133">Transmembrane helix</keyword>
<keyword evidence="6 13" id="KW-0812">Transmembrane</keyword>
<dbReference type="InterPro" id="IPR051410">
    <property type="entry name" value="Ferric/Cupric_Reductase"/>
</dbReference>
<dbReference type="GO" id="GO:0015677">
    <property type="term" value="P:copper ion import"/>
    <property type="evidence" value="ECO:0007669"/>
    <property type="project" value="TreeGrafter"/>
</dbReference>
<reference evidence="15" key="2">
    <citation type="journal article" date="2023" name="IMA Fungus">
        <title>Comparative genomic study of the Penicillium genus elucidates a diverse pangenome and 15 lateral gene transfer events.</title>
        <authorList>
            <person name="Petersen C."/>
            <person name="Sorensen T."/>
            <person name="Nielsen M.R."/>
            <person name="Sondergaard T.E."/>
            <person name="Sorensen J.L."/>
            <person name="Fitzpatrick D.A."/>
            <person name="Frisvad J.C."/>
            <person name="Nielsen K.L."/>
        </authorList>
    </citation>
    <scope>NUCLEOTIDE SEQUENCE</scope>
    <source>
        <strain evidence="15">IBT 22155</strain>
    </source>
</reference>
<comment type="subcellular location">
    <subcellularLocation>
        <location evidence="1">Cell membrane</location>
        <topology evidence="1">Multi-pass membrane protein</topology>
    </subcellularLocation>
</comment>
<dbReference type="GO" id="GO:0052851">
    <property type="term" value="F:ferric-chelate reductase (NADPH) activity"/>
    <property type="evidence" value="ECO:0007669"/>
    <property type="project" value="UniProtKB-EC"/>
</dbReference>
<dbReference type="RefSeq" id="XP_056518860.1">
    <property type="nucleotide sequence ID" value="XM_056669030.1"/>
</dbReference>
<dbReference type="SFLD" id="SFLDS00052">
    <property type="entry name" value="Ferric_Reductase_Domain"/>
    <property type="match status" value="1"/>
</dbReference>
<evidence type="ECO:0000256" key="7">
    <source>
        <dbReference type="ARBA" id="ARBA00022982"/>
    </source>
</evidence>
<comment type="similarity">
    <text evidence="2">Belongs to the ferric reductase (FRE) family.</text>
</comment>
<evidence type="ECO:0000259" key="14">
    <source>
        <dbReference type="PROSITE" id="PS51384"/>
    </source>
</evidence>
<name>A0A9W9GMP5_9EURO</name>
<dbReference type="Gene3D" id="3.40.50.80">
    <property type="entry name" value="Nucleotide-binding domain of ferredoxin-NADP reductase (FNR) module"/>
    <property type="match status" value="1"/>
</dbReference>
<dbReference type="PROSITE" id="PS51384">
    <property type="entry name" value="FAD_FR"/>
    <property type="match status" value="1"/>
</dbReference>
<keyword evidence="5" id="KW-1003">Cell membrane</keyword>
<feature type="transmembrane region" description="Helical" evidence="13">
    <location>
        <begin position="241"/>
        <end position="263"/>
    </location>
</feature>
<dbReference type="Pfam" id="PF08030">
    <property type="entry name" value="NAD_binding_6"/>
    <property type="match status" value="1"/>
</dbReference>
<keyword evidence="7" id="KW-0249">Electron transport</keyword>
<dbReference type="PANTHER" id="PTHR32361">
    <property type="entry name" value="FERRIC/CUPRIC REDUCTASE TRANSMEMBRANE COMPONENT"/>
    <property type="match status" value="1"/>
</dbReference>
<feature type="transmembrane region" description="Helical" evidence="13">
    <location>
        <begin position="178"/>
        <end position="196"/>
    </location>
</feature>
<dbReference type="SUPFAM" id="SSF63380">
    <property type="entry name" value="Riboflavin synthase domain-like"/>
    <property type="match status" value="1"/>
</dbReference>
<keyword evidence="9" id="KW-0560">Oxidoreductase</keyword>
<dbReference type="PANTHER" id="PTHR32361:SF27">
    <property type="entry name" value="FAD-BINDING FR-TYPE DOMAIN-CONTAINING PROTEIN-RELATED"/>
    <property type="match status" value="1"/>
</dbReference>
<dbReference type="InterPro" id="IPR017938">
    <property type="entry name" value="Riboflavin_synthase-like_b-brl"/>
</dbReference>
<protein>
    <recommendedName>
        <fullName evidence="3">ferric-chelate reductase (NADPH)</fullName>
        <ecNumber evidence="3">1.16.1.9</ecNumber>
    </recommendedName>
</protein>
<dbReference type="InterPro" id="IPR017927">
    <property type="entry name" value="FAD-bd_FR_type"/>
</dbReference>
<reference evidence="15" key="1">
    <citation type="submission" date="2022-11" db="EMBL/GenBank/DDBJ databases">
        <authorList>
            <person name="Petersen C."/>
        </authorList>
    </citation>
    <scope>NUCLEOTIDE SEQUENCE</scope>
    <source>
        <strain evidence="15">IBT 22155</strain>
    </source>
</reference>
<dbReference type="CDD" id="cd06186">
    <property type="entry name" value="NOX_Duox_like_FAD_NADP"/>
    <property type="match status" value="1"/>
</dbReference>
<proteinExistence type="inferred from homology"/>
<keyword evidence="4" id="KW-0813">Transport</keyword>
<keyword evidence="11 13" id="KW-0472">Membrane</keyword>
<dbReference type="InterPro" id="IPR013112">
    <property type="entry name" value="FAD-bd_8"/>
</dbReference>
<dbReference type="OrthoDB" id="4494341at2759"/>
<dbReference type="SFLD" id="SFLDG01168">
    <property type="entry name" value="Ferric_reductase_subgroup_(FRE"/>
    <property type="match status" value="1"/>
</dbReference>
<gene>
    <name evidence="15" type="ORF">N7515_008286</name>
</gene>
<evidence type="ECO:0000256" key="8">
    <source>
        <dbReference type="ARBA" id="ARBA00022989"/>
    </source>
</evidence>
<evidence type="ECO:0000256" key="2">
    <source>
        <dbReference type="ARBA" id="ARBA00006278"/>
    </source>
</evidence>
<evidence type="ECO:0000256" key="9">
    <source>
        <dbReference type="ARBA" id="ARBA00023002"/>
    </source>
</evidence>
<dbReference type="InterPro" id="IPR039261">
    <property type="entry name" value="FNR_nucleotide-bd"/>
</dbReference>
<dbReference type="InterPro" id="IPR013130">
    <property type="entry name" value="Fe3_Rdtase_TM_dom"/>
</dbReference>
<dbReference type="EMBL" id="JAPQKL010000006">
    <property type="protein sequence ID" value="KAJ5124461.1"/>
    <property type="molecule type" value="Genomic_DNA"/>
</dbReference>
<dbReference type="Pfam" id="PF08022">
    <property type="entry name" value="FAD_binding_8"/>
    <property type="match status" value="1"/>
</dbReference>
<evidence type="ECO:0000256" key="1">
    <source>
        <dbReference type="ARBA" id="ARBA00004651"/>
    </source>
</evidence>
<feature type="domain" description="FAD-binding FR-type" evidence="14">
    <location>
        <begin position="295"/>
        <end position="425"/>
    </location>
</feature>
<evidence type="ECO:0000313" key="16">
    <source>
        <dbReference type="Proteomes" id="UP001149079"/>
    </source>
</evidence>
<dbReference type="GO" id="GO:0006826">
    <property type="term" value="P:iron ion transport"/>
    <property type="evidence" value="ECO:0007669"/>
    <property type="project" value="TreeGrafter"/>
</dbReference>
<sequence length="605" mass="67701">MGVELPGNGPGERPMDPAIAVPLFVVGGLVATLFVWKSTIRLRHRRRSQLALEGADQTQLSQTNKLNAALKKHFLYAPLWGNRHSREFRFLRLHMGSLPLRLEMLCLLVYLSLNIIFVVVKVDWWLDDYSTKMFQLKYAAGHLAVMNTPGLVLSGGRNNPLVIMLGISFDAFNFMHRWVGRVIAANAVVHMGAVLADQAYQHGTDYIMYALWQQKLYICGLIAFLGFIFIVIQSLSPARHAFYELFLHLHIALAVLSFVALWYHLQNLLQQRVLLGTLILWGLDRAGRLGILLWRNLSTTPTTATVEVLPGSVARVDIAVARSWRFRPGQYMYLYMPCLGLWTSHPFTVAWTSGSGSTDVDEKRSSSDSLRTLVGRSQTTTTMSILIKGKDGFTKKLIQKAEESPDGRIEAMALAEGPFGGIHSLASYGTLLLIAGGIGITHPMSYLNEVVSNFTEQKTATRKVRLIWIVRSLDHLTWIQTFMDDILGQVPLTSPMNMNGRSYFQFPRLHLSISLYVTAHKDNVEEYLPQMGMPWMQHAPPNVPVTVHHGKPCMQALLEKEKSEQIGAMAVSVCGPGGLGDSVREAVRNVQGEKTVDLFEEAFSW</sequence>
<dbReference type="InterPro" id="IPR013121">
    <property type="entry name" value="Fe_red_NAD-bd_6"/>
</dbReference>
<keyword evidence="16" id="KW-1185">Reference proteome</keyword>
<dbReference type="GO" id="GO:0005886">
    <property type="term" value="C:plasma membrane"/>
    <property type="evidence" value="ECO:0007669"/>
    <property type="project" value="UniProtKB-SubCell"/>
</dbReference>
<dbReference type="Proteomes" id="UP001149079">
    <property type="component" value="Unassembled WGS sequence"/>
</dbReference>
<dbReference type="GeneID" id="81408200"/>
<evidence type="ECO:0000313" key="15">
    <source>
        <dbReference type="EMBL" id="KAJ5124461.1"/>
    </source>
</evidence>
<organism evidence="15 16">
    <name type="scientific">Penicillium bovifimosum</name>
    <dbReference type="NCBI Taxonomy" id="126998"/>
    <lineage>
        <taxon>Eukaryota</taxon>
        <taxon>Fungi</taxon>
        <taxon>Dikarya</taxon>
        <taxon>Ascomycota</taxon>
        <taxon>Pezizomycotina</taxon>
        <taxon>Eurotiomycetes</taxon>
        <taxon>Eurotiomycetidae</taxon>
        <taxon>Eurotiales</taxon>
        <taxon>Aspergillaceae</taxon>
        <taxon>Penicillium</taxon>
    </lineage>
</organism>
<evidence type="ECO:0000256" key="3">
    <source>
        <dbReference type="ARBA" id="ARBA00012668"/>
    </source>
</evidence>
<evidence type="ECO:0000256" key="13">
    <source>
        <dbReference type="SAM" id="Phobius"/>
    </source>
</evidence>
<feature type="transmembrane region" description="Helical" evidence="13">
    <location>
        <begin position="98"/>
        <end position="120"/>
    </location>
</feature>
<accession>A0A9W9GMP5</accession>
<keyword evidence="10" id="KW-0406">Ion transport</keyword>
<evidence type="ECO:0000256" key="5">
    <source>
        <dbReference type="ARBA" id="ARBA00022475"/>
    </source>
</evidence>
<evidence type="ECO:0000256" key="12">
    <source>
        <dbReference type="ARBA" id="ARBA00048483"/>
    </source>
</evidence>
<evidence type="ECO:0000256" key="11">
    <source>
        <dbReference type="ARBA" id="ARBA00023136"/>
    </source>
</evidence>
<dbReference type="SUPFAM" id="SSF52343">
    <property type="entry name" value="Ferredoxin reductase-like, C-terminal NADP-linked domain"/>
    <property type="match status" value="1"/>
</dbReference>
<dbReference type="EC" id="1.16.1.9" evidence="3"/>
<evidence type="ECO:0000256" key="10">
    <source>
        <dbReference type="ARBA" id="ARBA00023065"/>
    </source>
</evidence>
<evidence type="ECO:0000256" key="4">
    <source>
        <dbReference type="ARBA" id="ARBA00022448"/>
    </source>
</evidence>
<feature type="transmembrane region" description="Helical" evidence="13">
    <location>
        <begin position="18"/>
        <end position="36"/>
    </location>
</feature>
<dbReference type="GO" id="GO:0006879">
    <property type="term" value="P:intracellular iron ion homeostasis"/>
    <property type="evidence" value="ECO:0007669"/>
    <property type="project" value="TreeGrafter"/>
</dbReference>
<feature type="transmembrane region" description="Helical" evidence="13">
    <location>
        <begin position="216"/>
        <end position="235"/>
    </location>
</feature>
<comment type="catalytic activity">
    <reaction evidence="12">
        <text>2 a Fe(II)-siderophore + NADP(+) + H(+) = 2 a Fe(III)-siderophore + NADPH</text>
        <dbReference type="Rhea" id="RHEA:28795"/>
        <dbReference type="Rhea" id="RHEA-COMP:11342"/>
        <dbReference type="Rhea" id="RHEA-COMP:11344"/>
        <dbReference type="ChEBI" id="CHEBI:15378"/>
        <dbReference type="ChEBI" id="CHEBI:29033"/>
        <dbReference type="ChEBI" id="CHEBI:29034"/>
        <dbReference type="ChEBI" id="CHEBI:57783"/>
        <dbReference type="ChEBI" id="CHEBI:58349"/>
        <dbReference type="EC" id="1.16.1.9"/>
    </reaction>
</comment>
<dbReference type="Pfam" id="PF01794">
    <property type="entry name" value="Ferric_reduct"/>
    <property type="match status" value="1"/>
</dbReference>
<comment type="caution">
    <text evidence="15">The sequence shown here is derived from an EMBL/GenBank/DDBJ whole genome shotgun (WGS) entry which is preliminary data.</text>
</comment>
<dbReference type="AlphaFoldDB" id="A0A9W9GMP5"/>